<feature type="domain" description="Lipoxygenase" evidence="5">
    <location>
        <begin position="36"/>
        <end position="519"/>
    </location>
</feature>
<evidence type="ECO:0000313" key="7">
    <source>
        <dbReference type="Proteomes" id="UP000594262"/>
    </source>
</evidence>
<reference evidence="6" key="1">
    <citation type="submission" date="2021-01" db="UniProtKB">
        <authorList>
            <consortium name="EnsemblMetazoa"/>
        </authorList>
    </citation>
    <scope>IDENTIFICATION</scope>
</reference>
<dbReference type="EnsemblMetazoa" id="CLYHEMT000460.1">
    <property type="protein sequence ID" value="CLYHEMP000460.1"/>
    <property type="gene ID" value="CLYHEMG000460"/>
</dbReference>
<organism evidence="6 7">
    <name type="scientific">Clytia hemisphaerica</name>
    <dbReference type="NCBI Taxonomy" id="252671"/>
    <lineage>
        <taxon>Eukaryota</taxon>
        <taxon>Metazoa</taxon>
        <taxon>Cnidaria</taxon>
        <taxon>Hydrozoa</taxon>
        <taxon>Hydroidolina</taxon>
        <taxon>Leptothecata</taxon>
        <taxon>Obeliida</taxon>
        <taxon>Clytiidae</taxon>
        <taxon>Clytia</taxon>
    </lineage>
</organism>
<evidence type="ECO:0000256" key="4">
    <source>
        <dbReference type="SAM" id="SignalP"/>
    </source>
</evidence>
<dbReference type="InterPro" id="IPR000907">
    <property type="entry name" value="LipOase"/>
</dbReference>
<dbReference type="RefSeq" id="XP_066920200.1">
    <property type="nucleotide sequence ID" value="XM_067064099.1"/>
</dbReference>
<dbReference type="PROSITE" id="PS51257">
    <property type="entry name" value="PROKAR_LIPOPROTEIN"/>
    <property type="match status" value="1"/>
</dbReference>
<dbReference type="GO" id="GO:0034440">
    <property type="term" value="P:lipid oxidation"/>
    <property type="evidence" value="ECO:0007669"/>
    <property type="project" value="InterPro"/>
</dbReference>
<sequence>MQRIFLLVLVVGLAACHRRHKGGKERWRETNERLSFQLPNECKIAIHTSDETCQKDRLTDIARARYWYILSNENTNIDFPLAHEIPWLAHNLTAVNYYYALDPFESRYMVLLSTWISAIITTITPAITKAFAGVSFESNQEYVACYGAFQKAIQALQAPQYFGNPAEYPDFTDHITNGYYLEDDAFVQRRLAGQCPFLIQKVITEGERGFKLDDLMPMLNQDFFETFEMKYSDEMVTMEEAINHHRLFVLNLPNMKDIQNAPDAHGDLYTDRKLSPLTSPISFFLLGDDGLLKLVAIQRYPKSSSEVYTPSSEKNIWSLVKGEAELASDMYCQSKIHLGGVHFVSTIYCLSFRRHLSTKHPLYDFFKYHCEGTVPHITTVFGTLTTPNSLGSKLYGMGSEGLVKLAKQSYDERNYEHSTFDFFIRGQGLDDTRIKYYPFREDAITLMGEFNIFIENLLRRYYGSNSHRVRADKELQSWVNELSIDGKIQPDGGKGKVIAFPSSFRWRSQLKTFLQRFMWMNIFHTSANYYTHRDFLPASPSKFYELNNGTQLPYLQALSGKAYNVEYMRFEGMLNNFRVNRIFSYWKDITNPTYRRIVRKAFYRLNTIVQKKLETRNAERKAKNQLGYQIMEPKWLTNSIHI</sequence>
<name>A0A7M5TQP7_9CNID</name>
<evidence type="ECO:0000256" key="3">
    <source>
        <dbReference type="ARBA" id="ARBA00023002"/>
    </source>
</evidence>
<dbReference type="OrthoDB" id="5948445at2759"/>
<dbReference type="GeneID" id="136807516"/>
<keyword evidence="4" id="KW-0732">Signal</keyword>
<dbReference type="GO" id="GO:0016702">
    <property type="term" value="F:oxidoreductase activity, acting on single donors with incorporation of molecular oxygen, incorporation of two atoms of oxygen"/>
    <property type="evidence" value="ECO:0007669"/>
    <property type="project" value="InterPro"/>
</dbReference>
<evidence type="ECO:0000259" key="5">
    <source>
        <dbReference type="PROSITE" id="PS51393"/>
    </source>
</evidence>
<keyword evidence="1" id="KW-0479">Metal-binding</keyword>
<dbReference type="Proteomes" id="UP000594262">
    <property type="component" value="Unplaced"/>
</dbReference>
<protein>
    <recommendedName>
        <fullName evidence="5">Lipoxygenase domain-containing protein</fullName>
    </recommendedName>
</protein>
<dbReference type="PROSITE" id="PS51393">
    <property type="entry name" value="LIPOXYGENASE_3"/>
    <property type="match status" value="1"/>
</dbReference>
<keyword evidence="3" id="KW-0560">Oxidoreductase</keyword>
<dbReference type="SUPFAM" id="SSF48484">
    <property type="entry name" value="Lipoxigenase"/>
    <property type="match status" value="1"/>
</dbReference>
<dbReference type="AlphaFoldDB" id="A0A7M5TQP7"/>
<feature type="chain" id="PRO_5029788212" description="Lipoxygenase domain-containing protein" evidence="4">
    <location>
        <begin position="17"/>
        <end position="642"/>
    </location>
</feature>
<feature type="signal peptide" evidence="4">
    <location>
        <begin position="1"/>
        <end position="16"/>
    </location>
</feature>
<dbReference type="Gene3D" id="3.10.450.60">
    <property type="match status" value="1"/>
</dbReference>
<dbReference type="PANTHER" id="PTHR11771">
    <property type="entry name" value="LIPOXYGENASE"/>
    <property type="match status" value="1"/>
</dbReference>
<keyword evidence="7" id="KW-1185">Reference proteome</keyword>
<dbReference type="GO" id="GO:0046872">
    <property type="term" value="F:metal ion binding"/>
    <property type="evidence" value="ECO:0007669"/>
    <property type="project" value="UniProtKB-KW"/>
</dbReference>
<dbReference type="InterPro" id="IPR013819">
    <property type="entry name" value="LipOase_C"/>
</dbReference>
<evidence type="ECO:0000313" key="6">
    <source>
        <dbReference type="EnsemblMetazoa" id="CLYHEMP000460.1"/>
    </source>
</evidence>
<keyword evidence="2" id="KW-0223">Dioxygenase</keyword>
<evidence type="ECO:0000256" key="2">
    <source>
        <dbReference type="ARBA" id="ARBA00022964"/>
    </source>
</evidence>
<dbReference type="InterPro" id="IPR036226">
    <property type="entry name" value="LipOase_C_sf"/>
</dbReference>
<accession>A0A7M5TQP7</accession>
<evidence type="ECO:0000256" key="1">
    <source>
        <dbReference type="ARBA" id="ARBA00022723"/>
    </source>
</evidence>
<dbReference type="Gene3D" id="1.20.245.10">
    <property type="entry name" value="Lipoxygenase-1, Domain 5"/>
    <property type="match status" value="1"/>
</dbReference>
<dbReference type="Pfam" id="PF00305">
    <property type="entry name" value="Lipoxygenase"/>
    <property type="match status" value="1"/>
</dbReference>
<proteinExistence type="predicted"/>